<evidence type="ECO:0000313" key="1">
    <source>
        <dbReference type="EMBL" id="AHE99828.1"/>
    </source>
</evidence>
<protein>
    <submittedName>
        <fullName evidence="1">Uncharacterized protein</fullName>
    </submittedName>
</protein>
<dbReference type="AlphaFoldDB" id="W0DS72"/>
<name>W0DS72_9GAMM</name>
<organism evidence="1 2">
    <name type="scientific">Thioalkalivibrio paradoxus ARh 1</name>
    <dbReference type="NCBI Taxonomy" id="713585"/>
    <lineage>
        <taxon>Bacteria</taxon>
        <taxon>Pseudomonadati</taxon>
        <taxon>Pseudomonadota</taxon>
        <taxon>Gammaproteobacteria</taxon>
        <taxon>Chromatiales</taxon>
        <taxon>Ectothiorhodospiraceae</taxon>
        <taxon>Thioalkalivibrio</taxon>
    </lineage>
</organism>
<dbReference type="KEGG" id="tti:THITH_01095"/>
<sequence length="33" mass="3639">MAGSITGLYWLILMLLCRVSVQPPVRILVAPRA</sequence>
<dbReference type="HOGENOM" id="CLU_3384307_0_0_6"/>
<dbReference type="EMBL" id="CP007029">
    <property type="protein sequence ID" value="AHE99828.1"/>
    <property type="molecule type" value="Genomic_DNA"/>
</dbReference>
<accession>W0DS72</accession>
<gene>
    <name evidence="1" type="ORF">THITH_01095</name>
</gene>
<dbReference type="Proteomes" id="UP000005289">
    <property type="component" value="Chromosome"/>
</dbReference>
<proteinExistence type="predicted"/>
<keyword evidence="2" id="KW-1185">Reference proteome</keyword>
<reference evidence="1 2" key="1">
    <citation type="submission" date="2013-12" db="EMBL/GenBank/DDBJ databases">
        <authorList>
            <consortium name="DOE Joint Genome Institute"/>
            <person name="Muyzer G."/>
            <person name="Huntemann M."/>
            <person name="Han J."/>
            <person name="Chen A."/>
            <person name="Kyrpides N."/>
            <person name="Mavromatis K."/>
            <person name="Markowitz V."/>
            <person name="Palaniappan K."/>
            <person name="Ivanova N."/>
            <person name="Schaumberg A."/>
            <person name="Pati A."/>
            <person name="Liolios K."/>
            <person name="Nordberg H.P."/>
            <person name="Cantor M.N."/>
            <person name="Hua S.X."/>
            <person name="Woyke T."/>
        </authorList>
    </citation>
    <scope>NUCLEOTIDE SEQUENCE [LARGE SCALE GENOMIC DNA]</scope>
    <source>
        <strain evidence="1 2">ARh 1</strain>
    </source>
</reference>
<evidence type="ECO:0000313" key="2">
    <source>
        <dbReference type="Proteomes" id="UP000005289"/>
    </source>
</evidence>